<keyword evidence="2" id="KW-0411">Iron-sulfur</keyword>
<organism evidence="4 5">
    <name type="scientific">Flaviflexus ciconiae</name>
    <dbReference type="NCBI Taxonomy" id="2496867"/>
    <lineage>
        <taxon>Bacteria</taxon>
        <taxon>Bacillati</taxon>
        <taxon>Actinomycetota</taxon>
        <taxon>Actinomycetes</taxon>
        <taxon>Actinomycetales</taxon>
        <taxon>Actinomycetaceae</taxon>
        <taxon>Flaviflexus</taxon>
    </lineage>
</organism>
<reference evidence="4 5" key="1">
    <citation type="submission" date="2018-12" db="EMBL/GenBank/DDBJ databases">
        <title>Complete genome sequence of Flaviflexus sp. H23T48.</title>
        <authorList>
            <person name="Bae J.-W."/>
            <person name="Lee J.-Y."/>
        </authorList>
    </citation>
    <scope>NUCLEOTIDE SEQUENCE [LARGE SCALE GENOMIC DNA]</scope>
    <source>
        <strain evidence="4 5">H23T48</strain>
    </source>
</reference>
<name>A0A3Q9G5Q9_9ACTO</name>
<dbReference type="PANTHER" id="PTHR43742:SF6">
    <property type="entry name" value="OXIDOREDUCTASE YYAE-RELATED"/>
    <property type="match status" value="1"/>
</dbReference>
<dbReference type="Pfam" id="PF00384">
    <property type="entry name" value="Molybdopterin"/>
    <property type="match status" value="1"/>
</dbReference>
<keyword evidence="2" id="KW-0479">Metal-binding</keyword>
<dbReference type="InterPro" id="IPR019546">
    <property type="entry name" value="TAT_signal_bac_arc"/>
</dbReference>
<dbReference type="InterPro" id="IPR006311">
    <property type="entry name" value="TAT_signal"/>
</dbReference>
<dbReference type="InterPro" id="IPR050612">
    <property type="entry name" value="Prok_Mopterin_Oxidored"/>
</dbReference>
<dbReference type="SUPFAM" id="SSF53706">
    <property type="entry name" value="Formate dehydrogenase/DMSO reductase, domains 1-3"/>
    <property type="match status" value="1"/>
</dbReference>
<dbReference type="Gene3D" id="3.40.228.10">
    <property type="entry name" value="Dimethylsulfoxide Reductase, domain 2"/>
    <property type="match status" value="1"/>
</dbReference>
<dbReference type="Gene3D" id="2.20.25.90">
    <property type="entry name" value="ADC-like domains"/>
    <property type="match status" value="1"/>
</dbReference>
<sequence>MSIDIEPPVNEQQSGPTRRSFMKWSAVAGGAAAVAGGVGFGLKDATSEAASTSGNTKVFRTANTPEGLHCAMLVQVEDGNVKRVTADPDFHIRACARGTSRINQLYSPHRLQYPLKRVGERGAGEWERISWDEALDTVAGKMEEIRAESGNEAFLAYGGTGNWSSLSTGVSGLWAAFWNRFGGSTPTVSSLCCPAATEGFNAVLGGNRSEFRDEWVHTKLFIAWGNNPAVSNQGYFKNIIEARRKNGAKLITIDPRYSETAAHSDTYIPIRPGTDSSFVLGMMKALFMRRFTTRSTARPTPMPLPREAWRKRSIRCSNRRVTTGFSRSLRTALALVRTSTSRRTTLSATFSNPPVSPWKNWRRVR</sequence>
<evidence type="ECO:0000313" key="5">
    <source>
        <dbReference type="Proteomes" id="UP000280344"/>
    </source>
</evidence>
<evidence type="ECO:0000259" key="3">
    <source>
        <dbReference type="Pfam" id="PF00384"/>
    </source>
</evidence>
<gene>
    <name evidence="4" type="ORF">EJ997_12115</name>
</gene>
<proteinExistence type="predicted"/>
<evidence type="ECO:0000256" key="2">
    <source>
        <dbReference type="ARBA" id="ARBA00023014"/>
    </source>
</evidence>
<dbReference type="Proteomes" id="UP000280344">
    <property type="component" value="Chromosome"/>
</dbReference>
<dbReference type="Pfam" id="PF10518">
    <property type="entry name" value="TAT_signal"/>
    <property type="match status" value="1"/>
</dbReference>
<dbReference type="PANTHER" id="PTHR43742">
    <property type="entry name" value="TRIMETHYLAMINE-N-OXIDE REDUCTASE"/>
    <property type="match status" value="1"/>
</dbReference>
<keyword evidence="5" id="KW-1185">Reference proteome</keyword>
<dbReference type="Gene3D" id="3.40.50.740">
    <property type="match status" value="1"/>
</dbReference>
<accession>A0A3Q9G5Q9</accession>
<dbReference type="InterPro" id="IPR006656">
    <property type="entry name" value="Mopterin_OxRdtase"/>
</dbReference>
<dbReference type="PROSITE" id="PS51318">
    <property type="entry name" value="TAT"/>
    <property type="match status" value="1"/>
</dbReference>
<dbReference type="OrthoDB" id="9759518at2"/>
<feature type="domain" description="Molybdopterin oxidoreductase" evidence="3">
    <location>
        <begin position="110"/>
        <end position="286"/>
    </location>
</feature>
<dbReference type="NCBIfam" id="TIGR01409">
    <property type="entry name" value="TAT_signal_seq"/>
    <property type="match status" value="1"/>
</dbReference>
<keyword evidence="1" id="KW-0408">Iron</keyword>
<dbReference type="AlphaFoldDB" id="A0A3Q9G5Q9"/>
<dbReference type="KEGG" id="flh:EJ997_12115"/>
<evidence type="ECO:0000313" key="4">
    <source>
        <dbReference type="EMBL" id="AZQ78268.1"/>
    </source>
</evidence>
<evidence type="ECO:0000256" key="1">
    <source>
        <dbReference type="ARBA" id="ARBA00023004"/>
    </source>
</evidence>
<dbReference type="GO" id="GO:0016491">
    <property type="term" value="F:oxidoreductase activity"/>
    <property type="evidence" value="ECO:0007669"/>
    <property type="project" value="InterPro"/>
</dbReference>
<dbReference type="RefSeq" id="WP_126705067.1">
    <property type="nucleotide sequence ID" value="NZ_CP034593.1"/>
</dbReference>
<protein>
    <submittedName>
        <fullName evidence="4">Twin-arginine translocation signal domain-containing protein</fullName>
    </submittedName>
</protein>
<dbReference type="EMBL" id="CP034593">
    <property type="protein sequence ID" value="AZQ78268.1"/>
    <property type="molecule type" value="Genomic_DNA"/>
</dbReference>
<dbReference type="GO" id="GO:0051536">
    <property type="term" value="F:iron-sulfur cluster binding"/>
    <property type="evidence" value="ECO:0007669"/>
    <property type="project" value="UniProtKB-KW"/>
</dbReference>